<dbReference type="PANTHER" id="PTHR11544">
    <property type="entry name" value="COLD SHOCK DOMAIN CONTAINING PROTEINS"/>
    <property type="match status" value="1"/>
</dbReference>
<evidence type="ECO:0000313" key="3">
    <source>
        <dbReference type="EMBL" id="POY39361.1"/>
    </source>
</evidence>
<sequence>MGKSSETFSKKENQKKRLKKQKDKELKKEERKANSSKGKSLEDMMAYVDENGNITSTPPDPSKKVKINSEDIQIAVARTENVEDGQETRKGTVTFFNTSKGFGFIKDHDSQESIFVHINSLINPIKENDRVTFKTEKGPKGLSAIEVQLVTK</sequence>
<dbReference type="InterPro" id="IPR012340">
    <property type="entry name" value="NA-bd_OB-fold"/>
</dbReference>
<dbReference type="OrthoDB" id="1493235at2"/>
<keyword evidence="4" id="KW-1185">Reference proteome</keyword>
<reference evidence="3 4" key="1">
    <citation type="submission" date="2018-01" db="EMBL/GenBank/DDBJ databases">
        <authorList>
            <person name="Gaut B.S."/>
            <person name="Morton B.R."/>
            <person name="Clegg M.T."/>
            <person name="Duvall M.R."/>
        </authorList>
    </citation>
    <scope>NUCLEOTIDE SEQUENCE [LARGE SCALE GENOMIC DNA]</scope>
    <source>
        <strain evidence="3 4">HR-AV</strain>
    </source>
</reference>
<dbReference type="InterPro" id="IPR050181">
    <property type="entry name" value="Cold_shock_domain"/>
</dbReference>
<dbReference type="Gene3D" id="2.40.50.140">
    <property type="entry name" value="Nucleic acid-binding proteins"/>
    <property type="match status" value="1"/>
</dbReference>
<feature type="domain" description="CSD" evidence="2">
    <location>
        <begin position="88"/>
        <end position="149"/>
    </location>
</feature>
<dbReference type="RefSeq" id="WP_103787463.1">
    <property type="nucleotide sequence ID" value="NZ_PQVF01000001.1"/>
</dbReference>
<dbReference type="Pfam" id="PF00313">
    <property type="entry name" value="CSD"/>
    <property type="match status" value="1"/>
</dbReference>
<dbReference type="Proteomes" id="UP000236893">
    <property type="component" value="Unassembled WGS sequence"/>
</dbReference>
<feature type="region of interest" description="Disordered" evidence="1">
    <location>
        <begin position="1"/>
        <end position="42"/>
    </location>
</feature>
<dbReference type="InterPro" id="IPR011129">
    <property type="entry name" value="CSD"/>
</dbReference>
<dbReference type="AlphaFoldDB" id="A0A2S5A9U1"/>
<evidence type="ECO:0000259" key="2">
    <source>
        <dbReference type="PROSITE" id="PS51857"/>
    </source>
</evidence>
<dbReference type="InterPro" id="IPR002059">
    <property type="entry name" value="CSP_DNA-bd"/>
</dbReference>
<proteinExistence type="predicted"/>
<gene>
    <name evidence="3" type="ORF">C3K47_02360</name>
</gene>
<comment type="caution">
    <text evidence="3">The sequence shown here is derived from an EMBL/GenBank/DDBJ whole genome shotgun (WGS) entry which is preliminary data.</text>
</comment>
<organism evidence="3 4">
    <name type="scientific">Solitalea longa</name>
    <dbReference type="NCBI Taxonomy" id="2079460"/>
    <lineage>
        <taxon>Bacteria</taxon>
        <taxon>Pseudomonadati</taxon>
        <taxon>Bacteroidota</taxon>
        <taxon>Sphingobacteriia</taxon>
        <taxon>Sphingobacteriales</taxon>
        <taxon>Sphingobacteriaceae</taxon>
        <taxon>Solitalea</taxon>
    </lineage>
</organism>
<protein>
    <submittedName>
        <fullName evidence="3">DNA-binding protein</fullName>
    </submittedName>
</protein>
<dbReference type="SMART" id="SM00357">
    <property type="entry name" value="CSP"/>
    <property type="match status" value="1"/>
</dbReference>
<dbReference type="GO" id="GO:0003677">
    <property type="term" value="F:DNA binding"/>
    <property type="evidence" value="ECO:0007669"/>
    <property type="project" value="UniProtKB-KW"/>
</dbReference>
<accession>A0A2S5A9U1</accession>
<dbReference type="SUPFAM" id="SSF50249">
    <property type="entry name" value="Nucleic acid-binding proteins"/>
    <property type="match status" value="1"/>
</dbReference>
<feature type="compositionally biased region" description="Basic and acidic residues" evidence="1">
    <location>
        <begin position="22"/>
        <end position="33"/>
    </location>
</feature>
<dbReference type="CDD" id="cd04458">
    <property type="entry name" value="CSP_CDS"/>
    <property type="match status" value="1"/>
</dbReference>
<dbReference type="PROSITE" id="PS51857">
    <property type="entry name" value="CSD_2"/>
    <property type="match status" value="1"/>
</dbReference>
<name>A0A2S5A9U1_9SPHI</name>
<dbReference type="GO" id="GO:0005829">
    <property type="term" value="C:cytosol"/>
    <property type="evidence" value="ECO:0007669"/>
    <property type="project" value="UniProtKB-ARBA"/>
</dbReference>
<keyword evidence="3" id="KW-0238">DNA-binding</keyword>
<evidence type="ECO:0000313" key="4">
    <source>
        <dbReference type="Proteomes" id="UP000236893"/>
    </source>
</evidence>
<dbReference type="EMBL" id="PQVF01000001">
    <property type="protein sequence ID" value="POY39361.1"/>
    <property type="molecule type" value="Genomic_DNA"/>
</dbReference>
<dbReference type="PRINTS" id="PR00050">
    <property type="entry name" value="COLDSHOCK"/>
</dbReference>
<evidence type="ECO:0000256" key="1">
    <source>
        <dbReference type="SAM" id="MobiDB-lite"/>
    </source>
</evidence>